<dbReference type="EMBL" id="JARBJD010000497">
    <property type="protein sequence ID" value="KAK2941487.1"/>
    <property type="molecule type" value="Genomic_DNA"/>
</dbReference>
<comment type="caution">
    <text evidence="3">The sequence shown here is derived from an EMBL/GenBank/DDBJ whole genome shotgun (WGS) entry which is preliminary data.</text>
</comment>
<feature type="compositionally biased region" description="Low complexity" evidence="1">
    <location>
        <begin position="69"/>
        <end position="80"/>
    </location>
</feature>
<name>A0ABQ9XGG7_9EUKA</name>
<accession>A0ABQ9XGG7</accession>
<keyword evidence="4" id="KW-1185">Reference proteome</keyword>
<evidence type="ECO:0000313" key="3">
    <source>
        <dbReference type="EMBL" id="KAK2951562.1"/>
    </source>
</evidence>
<evidence type="ECO:0000313" key="2">
    <source>
        <dbReference type="EMBL" id="KAK2941487.1"/>
    </source>
</evidence>
<protein>
    <submittedName>
        <fullName evidence="3">Uncharacterized protein</fullName>
    </submittedName>
</protein>
<organism evidence="3 4">
    <name type="scientific">Blattamonas nauphoetae</name>
    <dbReference type="NCBI Taxonomy" id="2049346"/>
    <lineage>
        <taxon>Eukaryota</taxon>
        <taxon>Metamonada</taxon>
        <taxon>Preaxostyla</taxon>
        <taxon>Oxymonadida</taxon>
        <taxon>Blattamonas</taxon>
    </lineage>
</organism>
<evidence type="ECO:0000256" key="1">
    <source>
        <dbReference type="SAM" id="MobiDB-lite"/>
    </source>
</evidence>
<sequence length="174" mass="19184">MESSLATMRSSQPLQYDLSVLHHLLRFCVALCRLYPQTRPSLSVFILSSIVSQSVFLIHTIQRPAARTASRWSSPSSTSPLPSPRSRRLSSLTIPFSPDLLRGRRHNHQSLLSQSAASSLPCLFQSRSQRLTVSSCRLARSSHSSPPTRCSLSRSSLARSSLKARSATTTAPPR</sequence>
<reference evidence="3 4" key="1">
    <citation type="journal article" date="2022" name="bioRxiv">
        <title>Genomics of Preaxostyla Flagellates Illuminates Evolutionary Transitions and the Path Towards Mitochondrial Loss.</title>
        <authorList>
            <person name="Novak L.V.F."/>
            <person name="Treitli S.C."/>
            <person name="Pyrih J."/>
            <person name="Halakuc P."/>
            <person name="Pipaliya S.V."/>
            <person name="Vacek V."/>
            <person name="Brzon O."/>
            <person name="Soukal P."/>
            <person name="Eme L."/>
            <person name="Dacks J.B."/>
            <person name="Karnkowska A."/>
            <person name="Elias M."/>
            <person name="Hampl V."/>
        </authorList>
    </citation>
    <scope>NUCLEOTIDE SEQUENCE [LARGE SCALE GENOMIC DNA]</scope>
    <source>
        <strain evidence="3">NAU3</strain>
        <tissue evidence="3">Gut</tissue>
    </source>
</reference>
<feature type="region of interest" description="Disordered" evidence="1">
    <location>
        <begin position="137"/>
        <end position="174"/>
    </location>
</feature>
<evidence type="ECO:0000313" key="4">
    <source>
        <dbReference type="Proteomes" id="UP001281761"/>
    </source>
</evidence>
<dbReference type="Proteomes" id="UP001281761">
    <property type="component" value="Unassembled WGS sequence"/>
</dbReference>
<proteinExistence type="predicted"/>
<feature type="region of interest" description="Disordered" evidence="1">
    <location>
        <begin position="69"/>
        <end position="90"/>
    </location>
</feature>
<gene>
    <name evidence="3" type="ORF">BLNAU_13446</name>
    <name evidence="2" type="ORF">BLNAU_23604</name>
</gene>
<dbReference type="EMBL" id="JARBJD010000116">
    <property type="protein sequence ID" value="KAK2951562.1"/>
    <property type="molecule type" value="Genomic_DNA"/>
</dbReference>